<evidence type="ECO:0000256" key="4">
    <source>
        <dbReference type="ARBA" id="ARBA00023136"/>
    </source>
</evidence>
<dbReference type="Pfam" id="PF07244">
    <property type="entry name" value="POTRA"/>
    <property type="match status" value="3"/>
</dbReference>
<dbReference type="PROSITE" id="PS51779">
    <property type="entry name" value="POTRA"/>
    <property type="match status" value="3"/>
</dbReference>
<feature type="chain" id="PRO_5045512401" evidence="6">
    <location>
        <begin position="21"/>
        <end position="910"/>
    </location>
</feature>
<dbReference type="InterPro" id="IPR013686">
    <property type="entry name" value="Polypept-transport_assoc_ShlB"/>
</dbReference>
<dbReference type="Gene3D" id="3.10.20.310">
    <property type="entry name" value="membrane protein fhac"/>
    <property type="match status" value="5"/>
</dbReference>
<evidence type="ECO:0000259" key="7">
    <source>
        <dbReference type="PROSITE" id="PS51779"/>
    </source>
</evidence>
<dbReference type="EMBL" id="BNAL01000001">
    <property type="protein sequence ID" value="GHF92794.1"/>
    <property type="molecule type" value="Genomic_DNA"/>
</dbReference>
<dbReference type="InterPro" id="IPR000184">
    <property type="entry name" value="Bac_surfAg_D15"/>
</dbReference>
<dbReference type="Pfam" id="PF01103">
    <property type="entry name" value="Omp85"/>
    <property type="match status" value="1"/>
</dbReference>
<feature type="domain" description="POTRA" evidence="7">
    <location>
        <begin position="348"/>
        <end position="421"/>
    </location>
</feature>
<gene>
    <name evidence="8" type="ORF">GCM10017783_00780</name>
</gene>
<dbReference type="Gene3D" id="2.40.160.50">
    <property type="entry name" value="membrane protein fhac: a member of the omp85/tpsb transporter family"/>
    <property type="match status" value="1"/>
</dbReference>
<sequence length="910" mass="98165">MQTQTLMLTLALSAAAPALAQTAAPVRAPAPAAQPSAAQPAGTVSEVVVNGTTELLANFVRATLNVQPGAPVASVNLDQVRQSVLNSGYFSAATPRIEQRSGRSVLVIDVVPNATIGTVEATGLTFLSADAFKKSIADLLNIAPGAALNTARLEQAKNALLDNYRSEGYPFVPTVNVQTTPANDGTVTVRFLVDETAPVRAVRIQGVSLLERSRVENIFRPLQQAGKFTPEVYYRAVSQVQALYEEAGYLHAGVEVAKTTLDSGLLTIQVVEGRVAALDTTNLGTVDPAVLQSLRTRTGQPVRAEDLQADVRTLSNRTGKPVGFALQANPQNLNQVAVYFGSANVVTAPIQRIEIRGNTLIPEAQLRAALTIKEGDVFSPQLAQENFVRLRDLYRAQGYEISTRDAVQFENGVLALNIREVTVAGYELNWQGEHRTEDRVILRELPKPGGLFNAQKLRESLANISRLGYVQLVSQETRVDPQNPEAITYVLTVAEADTGIPLQLSLGYDSLQGGWNGEVGYSNPNVFGLGHNGAVSLGAQQNDAGQNWFGSASYTIPWLDLDFLDFRENRTSLSASIGSNVGANQAIFQTRDDPNGSGEIEQDTGRDFTVRNNSFGVDLSRRLTDQLSAGVGVGVTQKTYFLEGKIRDSDVRVPYRVQGDTQYWIDCNNSPVEAKTGNTALIEQLRRPCALTDAQSAALLPQKSLTTSLTGRVNYDSANSFAFPSEGWRADLNGAYNFGTVGEDRVNWFEVESGARTYFSFGDTILKTTGEETAQQVLAVRANAGTTIGNTPQGTGFRVGGGGSTAFSRQLRGVENGSLFGANYFTTSAEYRRDLNINLGPARGVYGVLFADAGDTWDDNDPFSLNYGVGAGVQLDLGLGGFQLPPLRFDYGYNPQTSNGQFYFRLGNFW</sequence>
<evidence type="ECO:0000256" key="3">
    <source>
        <dbReference type="ARBA" id="ARBA00022729"/>
    </source>
</evidence>
<keyword evidence="9" id="KW-1185">Reference proteome</keyword>
<dbReference type="InterPro" id="IPR039910">
    <property type="entry name" value="D15-like"/>
</dbReference>
<keyword evidence="3 6" id="KW-0732">Signal</keyword>
<feature type="signal peptide" evidence="6">
    <location>
        <begin position="1"/>
        <end position="20"/>
    </location>
</feature>
<evidence type="ECO:0000256" key="2">
    <source>
        <dbReference type="ARBA" id="ARBA00022692"/>
    </source>
</evidence>
<comment type="caution">
    <text evidence="8">The sequence shown here is derived from an EMBL/GenBank/DDBJ whole genome shotgun (WGS) entry which is preliminary data.</text>
</comment>
<dbReference type="InterPro" id="IPR010827">
    <property type="entry name" value="BamA/TamA_POTRA"/>
</dbReference>
<feature type="domain" description="POTRA" evidence="7">
    <location>
        <begin position="42"/>
        <end position="113"/>
    </location>
</feature>
<evidence type="ECO:0000256" key="5">
    <source>
        <dbReference type="ARBA" id="ARBA00023237"/>
    </source>
</evidence>
<dbReference type="Pfam" id="PF08479">
    <property type="entry name" value="POTRA_2"/>
    <property type="match status" value="1"/>
</dbReference>
<dbReference type="RefSeq" id="WP_189641682.1">
    <property type="nucleotide sequence ID" value="NZ_BNAL01000001.1"/>
</dbReference>
<name>A0ABQ3K163_9DEIO</name>
<evidence type="ECO:0000256" key="1">
    <source>
        <dbReference type="ARBA" id="ARBA00004370"/>
    </source>
</evidence>
<feature type="domain" description="POTRA" evidence="7">
    <location>
        <begin position="114"/>
        <end position="196"/>
    </location>
</feature>
<dbReference type="PANTHER" id="PTHR12815">
    <property type="entry name" value="SORTING AND ASSEMBLY MACHINERY SAMM50 PROTEIN FAMILY MEMBER"/>
    <property type="match status" value="1"/>
</dbReference>
<reference evidence="9" key="1">
    <citation type="journal article" date="2019" name="Int. J. Syst. Evol. Microbiol.">
        <title>The Global Catalogue of Microorganisms (GCM) 10K type strain sequencing project: providing services to taxonomists for standard genome sequencing and annotation.</title>
        <authorList>
            <consortium name="The Broad Institute Genomics Platform"/>
            <consortium name="The Broad Institute Genome Sequencing Center for Infectious Disease"/>
            <person name="Wu L."/>
            <person name="Ma J."/>
        </authorList>
    </citation>
    <scope>NUCLEOTIDE SEQUENCE [LARGE SCALE GENOMIC DNA]</scope>
    <source>
        <strain evidence="9">CGMCC 1.18439</strain>
    </source>
</reference>
<evidence type="ECO:0000313" key="9">
    <source>
        <dbReference type="Proteomes" id="UP000632154"/>
    </source>
</evidence>
<evidence type="ECO:0000313" key="8">
    <source>
        <dbReference type="EMBL" id="GHF92794.1"/>
    </source>
</evidence>
<keyword evidence="2" id="KW-0812">Transmembrane</keyword>
<accession>A0ABQ3K163</accession>
<evidence type="ECO:0000256" key="6">
    <source>
        <dbReference type="SAM" id="SignalP"/>
    </source>
</evidence>
<proteinExistence type="predicted"/>
<organism evidence="8 9">
    <name type="scientific">Deinococcus piscis</name>
    <dbReference type="NCBI Taxonomy" id="394230"/>
    <lineage>
        <taxon>Bacteria</taxon>
        <taxon>Thermotogati</taxon>
        <taxon>Deinococcota</taxon>
        <taxon>Deinococci</taxon>
        <taxon>Deinococcales</taxon>
        <taxon>Deinococcaceae</taxon>
        <taxon>Deinococcus</taxon>
    </lineage>
</organism>
<dbReference type="Proteomes" id="UP000632154">
    <property type="component" value="Unassembled WGS sequence"/>
</dbReference>
<keyword evidence="5" id="KW-0998">Cell outer membrane</keyword>
<comment type="subcellular location">
    <subcellularLocation>
        <location evidence="1">Membrane</location>
    </subcellularLocation>
</comment>
<dbReference type="PANTHER" id="PTHR12815:SF47">
    <property type="entry name" value="TRANSLOCATION AND ASSEMBLY MODULE SUBUNIT TAMA"/>
    <property type="match status" value="1"/>
</dbReference>
<protein>
    <submittedName>
        <fullName evidence="8">Outer membrane protein</fullName>
    </submittedName>
</protein>
<keyword evidence="4" id="KW-0472">Membrane</keyword>
<dbReference type="InterPro" id="IPR034746">
    <property type="entry name" value="POTRA"/>
</dbReference>